<dbReference type="InterPro" id="IPR009057">
    <property type="entry name" value="Homeodomain-like_sf"/>
</dbReference>
<dbReference type="PANTHER" id="PTHR21677">
    <property type="entry name" value="CRAMPED PROTEIN"/>
    <property type="match status" value="1"/>
</dbReference>
<dbReference type="GO" id="GO:0003682">
    <property type="term" value="F:chromatin binding"/>
    <property type="evidence" value="ECO:0007669"/>
    <property type="project" value="InterPro"/>
</dbReference>
<evidence type="ECO:0000313" key="7">
    <source>
        <dbReference type="Proteomes" id="UP000886998"/>
    </source>
</evidence>
<sequence>MPGEGEDAVDNDIESDSQQTNPSKTRLHLSRAATKETVETSEADPAVSSGTTEKRSSSNQRCSNRINKRLKREPSPVDSTAKKPVAAKSAAPSVASKTRRPWELWSVEDKNAFFEALCEYGKDFENIQSYIAQRGKKKGVAANMIKNKDQVRHFYYRTWHKISKFLEINECVRKQTQELYGLINYAELRKKIGGCLNEKNRQKLNELVFSGAKRKTVRSASSKFVNKVKSFLETFHSQNKTHQEQLAEYLLNLDAKQIELQTRNKEVDLLSDKELFEAEIEDTSASNFNTRFVISKSRVAPIKKVILPRLELMGALIAARLVKHFKRILKDIKRIVMWKRFNSNPASQVITPLPDVRVTESPPFAVVGTDFAEPLFIKDSDAEQYILLITCEITRSFHLKLVGSMTTDIFLLALRRFIARRELCFKVILNNARMFKRAELVLQQMWKVLNHADIKSRRITT</sequence>
<dbReference type="Proteomes" id="UP000886998">
    <property type="component" value="Unassembled WGS sequence"/>
</dbReference>
<dbReference type="Gene3D" id="3.30.420.10">
    <property type="entry name" value="Ribonuclease H-like superfamily/Ribonuclease H"/>
    <property type="match status" value="1"/>
</dbReference>
<comment type="caution">
    <text evidence="6">The sequence shown here is derived from an EMBL/GenBank/DDBJ whole genome shotgun (WGS) entry which is preliminary data.</text>
</comment>
<evidence type="ECO:0000256" key="1">
    <source>
        <dbReference type="ARBA" id="ARBA00004123"/>
    </source>
</evidence>
<dbReference type="InterPro" id="IPR008042">
    <property type="entry name" value="Retrotrans_Pao"/>
</dbReference>
<keyword evidence="2" id="KW-0238">DNA-binding</keyword>
<dbReference type="Pfam" id="PF05380">
    <property type="entry name" value="Peptidase_A17"/>
    <property type="match status" value="1"/>
</dbReference>
<dbReference type="AlphaFoldDB" id="A0A8X7CMC9"/>
<dbReference type="InterPro" id="IPR017884">
    <property type="entry name" value="SANT_dom"/>
</dbReference>
<feature type="compositionally biased region" description="Low complexity" evidence="4">
    <location>
        <begin position="82"/>
        <end position="94"/>
    </location>
</feature>
<organism evidence="6 7">
    <name type="scientific">Trichonephila inaurata madagascariensis</name>
    <dbReference type="NCBI Taxonomy" id="2747483"/>
    <lineage>
        <taxon>Eukaryota</taxon>
        <taxon>Metazoa</taxon>
        <taxon>Ecdysozoa</taxon>
        <taxon>Arthropoda</taxon>
        <taxon>Chelicerata</taxon>
        <taxon>Arachnida</taxon>
        <taxon>Araneae</taxon>
        <taxon>Araneomorphae</taxon>
        <taxon>Entelegynae</taxon>
        <taxon>Araneoidea</taxon>
        <taxon>Nephilidae</taxon>
        <taxon>Trichonephila</taxon>
        <taxon>Trichonephila inaurata</taxon>
    </lineage>
</organism>
<dbReference type="Gene3D" id="1.10.10.60">
    <property type="entry name" value="Homeodomain-like"/>
    <property type="match status" value="1"/>
</dbReference>
<dbReference type="InterPro" id="IPR036397">
    <property type="entry name" value="RNaseH_sf"/>
</dbReference>
<dbReference type="PROSITE" id="PS51293">
    <property type="entry name" value="SANT"/>
    <property type="match status" value="1"/>
</dbReference>
<gene>
    <name evidence="6" type="primary">CRAMP1</name>
    <name evidence="6" type="ORF">TNIN_328751</name>
</gene>
<feature type="domain" description="SANT" evidence="5">
    <location>
        <begin position="105"/>
        <end position="163"/>
    </location>
</feature>
<feature type="compositionally biased region" description="Acidic residues" evidence="4">
    <location>
        <begin position="1"/>
        <end position="15"/>
    </location>
</feature>
<dbReference type="EMBL" id="BMAV01022915">
    <property type="protein sequence ID" value="GFY78289.1"/>
    <property type="molecule type" value="Genomic_DNA"/>
</dbReference>
<accession>A0A8X7CMC9</accession>
<name>A0A8X7CMC9_9ARAC</name>
<evidence type="ECO:0000256" key="4">
    <source>
        <dbReference type="SAM" id="MobiDB-lite"/>
    </source>
</evidence>
<evidence type="ECO:0000259" key="5">
    <source>
        <dbReference type="PROSITE" id="PS51293"/>
    </source>
</evidence>
<dbReference type="PANTHER" id="PTHR21677:SF1">
    <property type="entry name" value="PROTEIN CRAMPED-LIKE"/>
    <property type="match status" value="1"/>
</dbReference>
<dbReference type="GO" id="GO:0007389">
    <property type="term" value="P:pattern specification process"/>
    <property type="evidence" value="ECO:0007669"/>
    <property type="project" value="TreeGrafter"/>
</dbReference>
<dbReference type="InterPro" id="IPR055315">
    <property type="entry name" value="Cramped-like"/>
</dbReference>
<dbReference type="GO" id="GO:0003677">
    <property type="term" value="F:DNA binding"/>
    <property type="evidence" value="ECO:0007669"/>
    <property type="project" value="UniProtKB-KW"/>
</dbReference>
<evidence type="ECO:0000256" key="3">
    <source>
        <dbReference type="ARBA" id="ARBA00023242"/>
    </source>
</evidence>
<feature type="region of interest" description="Disordered" evidence="4">
    <location>
        <begin position="1"/>
        <end position="94"/>
    </location>
</feature>
<keyword evidence="3" id="KW-0539">Nucleus</keyword>
<evidence type="ECO:0000256" key="2">
    <source>
        <dbReference type="ARBA" id="ARBA00023125"/>
    </source>
</evidence>
<reference evidence="6" key="1">
    <citation type="submission" date="2020-08" db="EMBL/GenBank/DDBJ databases">
        <title>Multicomponent nature underlies the extraordinary mechanical properties of spider dragline silk.</title>
        <authorList>
            <person name="Kono N."/>
            <person name="Nakamura H."/>
            <person name="Mori M."/>
            <person name="Yoshida Y."/>
            <person name="Ohtoshi R."/>
            <person name="Malay A.D."/>
            <person name="Moran D.A.P."/>
            <person name="Tomita M."/>
            <person name="Numata K."/>
            <person name="Arakawa K."/>
        </authorList>
    </citation>
    <scope>NUCLEOTIDE SEQUENCE</scope>
</reference>
<evidence type="ECO:0000313" key="6">
    <source>
        <dbReference type="EMBL" id="GFY78289.1"/>
    </source>
</evidence>
<keyword evidence="7" id="KW-1185">Reference proteome</keyword>
<proteinExistence type="predicted"/>
<protein>
    <submittedName>
        <fullName evidence="6">Protein cramped-like</fullName>
    </submittedName>
</protein>
<dbReference type="OrthoDB" id="6424768at2759"/>
<dbReference type="GO" id="GO:0005634">
    <property type="term" value="C:nucleus"/>
    <property type="evidence" value="ECO:0007669"/>
    <property type="project" value="UniProtKB-SubCell"/>
</dbReference>
<dbReference type="SUPFAM" id="SSF46689">
    <property type="entry name" value="Homeodomain-like"/>
    <property type="match status" value="1"/>
</dbReference>
<comment type="subcellular location">
    <subcellularLocation>
        <location evidence="1">Nucleus</location>
    </subcellularLocation>
</comment>